<dbReference type="Proteomes" id="UP000005953">
    <property type="component" value="Unassembled WGS sequence"/>
</dbReference>
<dbReference type="OrthoDB" id="121633at2"/>
<organism evidence="1 2">
    <name type="scientific">Reinekea blandensis MED297</name>
    <dbReference type="NCBI Taxonomy" id="314283"/>
    <lineage>
        <taxon>Bacteria</taxon>
        <taxon>Pseudomonadati</taxon>
        <taxon>Pseudomonadota</taxon>
        <taxon>Gammaproteobacteria</taxon>
        <taxon>Oceanospirillales</taxon>
        <taxon>Saccharospirillaceae</taxon>
        <taxon>Reinekea</taxon>
    </lineage>
</organism>
<evidence type="ECO:0000313" key="2">
    <source>
        <dbReference type="Proteomes" id="UP000005953"/>
    </source>
</evidence>
<sequence length="115" mass="13081">MQIEIRSKNIDMTPSLRDYVRRRLSFALGARAGQIQRVQVMLSDINGPKGGNDKHCRILVNVPYIKDVVIEDCQTELKGAIDRAAARTSRTLTKRLMKLQKIRQVGHHDFPQTAI</sequence>
<dbReference type="Gene3D" id="3.30.160.100">
    <property type="entry name" value="Ribosome hibernation promotion factor-like"/>
    <property type="match status" value="1"/>
</dbReference>
<dbReference type="AlphaFoldDB" id="A4BJM4"/>
<name>A4BJM4_9GAMM</name>
<evidence type="ECO:0008006" key="3">
    <source>
        <dbReference type="Google" id="ProtNLM"/>
    </source>
</evidence>
<accession>A4BJM4</accession>
<dbReference type="InterPro" id="IPR036567">
    <property type="entry name" value="RHF-like"/>
</dbReference>
<dbReference type="Pfam" id="PF02482">
    <property type="entry name" value="Ribosomal_S30AE"/>
    <property type="match status" value="1"/>
</dbReference>
<dbReference type="STRING" id="314283.MED297_06479"/>
<proteinExistence type="predicted"/>
<dbReference type="HOGENOM" id="CLU_142879_2_0_6"/>
<evidence type="ECO:0000313" key="1">
    <source>
        <dbReference type="EMBL" id="EAR07664.1"/>
    </source>
</evidence>
<keyword evidence="2" id="KW-1185">Reference proteome</keyword>
<gene>
    <name evidence="1" type="ORF">MED297_06479</name>
</gene>
<dbReference type="SUPFAM" id="SSF69754">
    <property type="entry name" value="Ribosome binding protein Y (YfiA homologue)"/>
    <property type="match status" value="1"/>
</dbReference>
<reference evidence="1 2" key="1">
    <citation type="submission" date="2006-02" db="EMBL/GenBank/DDBJ databases">
        <authorList>
            <person name="Pinhassi J."/>
            <person name="Pedros-Alio C."/>
            <person name="Ferriera S."/>
            <person name="Johnson J."/>
            <person name="Kravitz S."/>
            <person name="Halpern A."/>
            <person name="Remington K."/>
            <person name="Beeson K."/>
            <person name="Tran B."/>
            <person name="Rogers Y.-H."/>
            <person name="Friedman R."/>
            <person name="Venter J.C."/>
        </authorList>
    </citation>
    <scope>NUCLEOTIDE SEQUENCE [LARGE SCALE GENOMIC DNA]</scope>
    <source>
        <strain evidence="1 2">MED297</strain>
    </source>
</reference>
<protein>
    <recommendedName>
        <fullName evidence="3">Ribosomal subunit interface protein</fullName>
    </recommendedName>
</protein>
<comment type="caution">
    <text evidence="1">The sequence shown here is derived from an EMBL/GenBank/DDBJ whole genome shotgun (WGS) entry which is preliminary data.</text>
</comment>
<dbReference type="EMBL" id="AAOE01000035">
    <property type="protein sequence ID" value="EAR07664.1"/>
    <property type="molecule type" value="Genomic_DNA"/>
</dbReference>
<dbReference type="InterPro" id="IPR003489">
    <property type="entry name" value="RHF/RaiA"/>
</dbReference>
<dbReference type="RefSeq" id="WP_008048594.1">
    <property type="nucleotide sequence ID" value="NZ_CH724155.1"/>
</dbReference>